<keyword evidence="2" id="KW-0449">Lipoprotein</keyword>
<comment type="caution">
    <text evidence="2">The sequence shown here is derived from an EMBL/GenBank/DDBJ whole genome shotgun (WGS) entry which is preliminary data.</text>
</comment>
<evidence type="ECO:0000313" key="3">
    <source>
        <dbReference type="Proteomes" id="UP000660554"/>
    </source>
</evidence>
<reference evidence="3" key="1">
    <citation type="submission" date="2020-09" db="EMBL/GenBank/DDBJ databases">
        <title>Whole genome shotgun sequence of Streptomyces cinnamonensis NBRC 15873.</title>
        <authorList>
            <person name="Komaki H."/>
            <person name="Tamura T."/>
        </authorList>
    </citation>
    <scope>NUCLEOTIDE SEQUENCE [LARGE SCALE GENOMIC DNA]</scope>
    <source>
        <strain evidence="3">NBRC 15873</strain>
    </source>
</reference>
<accession>A0ABQ3NEJ4</accession>
<organism evidence="2 3">
    <name type="scientific">Streptomyces virginiae</name>
    <name type="common">Streptomyces cinnamonensis</name>
    <dbReference type="NCBI Taxonomy" id="1961"/>
    <lineage>
        <taxon>Bacteria</taxon>
        <taxon>Bacillati</taxon>
        <taxon>Actinomycetota</taxon>
        <taxon>Actinomycetes</taxon>
        <taxon>Kitasatosporales</taxon>
        <taxon>Streptomycetaceae</taxon>
        <taxon>Streptomyces</taxon>
    </lineage>
</organism>
<evidence type="ECO:0000313" key="2">
    <source>
        <dbReference type="EMBL" id="GHI11218.1"/>
    </source>
</evidence>
<gene>
    <name evidence="2" type="ORF">Scinn_06810</name>
</gene>
<name>A0ABQ3NEJ4_STRVG</name>
<sequence length="287" mass="29292">MDRGAVKRFGFGGSGYRRSPARAVAPMLVLTVFPLLAGCGDTGGLVAAGATATASGPVHLWPDRQGATVPPADPAGAPPEYVKGIPPVRDEDVHAVDPVALVQAELRLHPKAGAGAGADGIPAETAAAINACKKGDADPEACPVLTPYYRDLTGNGTDELIVGIEFPDRKMSVRVYTADRDGRLNRIMATTQTVVSVELAGRDVVLRVPSGNRGYELITAWSWEEKQRSMLPTREQIVRVPANPQGPGDRGPGQGPGPGGGPGSGSGPGLGPGSGPGAGPGPAPDRP</sequence>
<protein>
    <submittedName>
        <fullName evidence="2">Lipoprotein</fullName>
    </submittedName>
</protein>
<feature type="region of interest" description="Disordered" evidence="1">
    <location>
        <begin position="239"/>
        <end position="287"/>
    </location>
</feature>
<keyword evidence="3" id="KW-1185">Reference proteome</keyword>
<evidence type="ECO:0000256" key="1">
    <source>
        <dbReference type="SAM" id="MobiDB-lite"/>
    </source>
</evidence>
<dbReference type="Proteomes" id="UP000660554">
    <property type="component" value="Unassembled WGS sequence"/>
</dbReference>
<proteinExistence type="predicted"/>
<feature type="compositionally biased region" description="Gly residues" evidence="1">
    <location>
        <begin position="248"/>
        <end position="278"/>
    </location>
</feature>
<dbReference type="EMBL" id="BNDV01000002">
    <property type="protein sequence ID" value="GHI11218.1"/>
    <property type="molecule type" value="Genomic_DNA"/>
</dbReference>